<dbReference type="GO" id="GO:0006048">
    <property type="term" value="P:UDP-N-acetylglucosamine biosynthetic process"/>
    <property type="evidence" value="ECO:0007669"/>
    <property type="project" value="TreeGrafter"/>
</dbReference>
<dbReference type="PRINTS" id="PR00509">
    <property type="entry name" value="PGMPMM"/>
</dbReference>
<dbReference type="GO" id="GO:0004615">
    <property type="term" value="F:phosphomannomutase activity"/>
    <property type="evidence" value="ECO:0007669"/>
    <property type="project" value="TreeGrafter"/>
</dbReference>
<evidence type="ECO:0000259" key="10">
    <source>
        <dbReference type="Pfam" id="PF02880"/>
    </source>
</evidence>
<feature type="domain" description="Alpha-D-phosphohexomutase C-terminal" evidence="7">
    <location>
        <begin position="340"/>
        <end position="405"/>
    </location>
</feature>
<dbReference type="InterPro" id="IPR036900">
    <property type="entry name" value="A-D-PHexomutase_C_sf"/>
</dbReference>
<dbReference type="PANTHER" id="PTHR42946">
    <property type="entry name" value="PHOSPHOHEXOSE MUTASE"/>
    <property type="match status" value="1"/>
</dbReference>
<keyword evidence="3" id="KW-0597">Phosphoprotein</keyword>
<dbReference type="GO" id="GO:0005829">
    <property type="term" value="C:cytosol"/>
    <property type="evidence" value="ECO:0007669"/>
    <property type="project" value="TreeGrafter"/>
</dbReference>
<comment type="similarity">
    <text evidence="2">Belongs to the phosphohexose mutase family.</text>
</comment>
<dbReference type="FunFam" id="3.40.120.10:FF:000002">
    <property type="entry name" value="Phosphoglucosamine mutase"/>
    <property type="match status" value="1"/>
</dbReference>
<evidence type="ECO:0000256" key="3">
    <source>
        <dbReference type="ARBA" id="ARBA00022553"/>
    </source>
</evidence>
<name>A0A1V0HKR7_9ENTR</name>
<proteinExistence type="inferred from homology"/>
<reference evidence="11 12" key="1">
    <citation type="submission" date="2015-10" db="EMBL/GenBank/DDBJ databases">
        <title>Survey of human and primate louse endosymbionts.</title>
        <authorList>
            <person name="Boyd B.M."/>
        </authorList>
    </citation>
    <scope>NUCLEOTIDE SEQUENCE [LARGE SCALE GENOMIC DNA]</scope>
    <source>
        <strain evidence="11 12">PTSK</strain>
    </source>
</reference>
<evidence type="ECO:0000259" key="7">
    <source>
        <dbReference type="Pfam" id="PF00408"/>
    </source>
</evidence>
<evidence type="ECO:0000259" key="8">
    <source>
        <dbReference type="Pfam" id="PF02878"/>
    </source>
</evidence>
<dbReference type="GO" id="GO:0009252">
    <property type="term" value="P:peptidoglycan biosynthetic process"/>
    <property type="evidence" value="ECO:0007669"/>
    <property type="project" value="TreeGrafter"/>
</dbReference>
<feature type="domain" description="Alpha-D-phosphohexomutase alpha/beta/alpha" evidence="9">
    <location>
        <begin position="122"/>
        <end position="219"/>
    </location>
</feature>
<gene>
    <name evidence="11" type="ORF">AOQ87_01420</name>
</gene>
<sequence>MFLKKRTRGVIVGRDTRNSGQTLKSAIESGILLSGLSFYDVGLTSTPVVSFLTRISHKKIGMIISASHNRHNDNGIKVFLEDGTKIPELMEHEIENVVRCATTQEKSYFCGESKNVQNVNKKYISFCKKIFSKELSLIGMKIVLDCSNGSTYDIAPRILQELGAVVVTVGCEPSGFNVNHRNEKESLSELRRIVIEKNAHLGILLDGDGDRISMVDHLGNYINGDQIIYIIVRDAVFSNNDPYNGGVIGTLMNNSSLEKELKRIGVPFIRSKVGEKYIIQKMSEYGWKFGAESSGHIILLDHSSTSDGIIAGLQVLKIMVKNQTSLFNLCQGIKLMPQTLVNIKFDEKKGKNILNDLKKIVEETRRKLRKDERIIFRKSGTEKLIRIMIEGQHKKGILKFVHQIKNLQKSIDNS</sequence>
<dbReference type="Proteomes" id="UP000242793">
    <property type="component" value="Chromosome"/>
</dbReference>
<dbReference type="InterPro" id="IPR005846">
    <property type="entry name" value="A-D-PHexomutase_a/b/a-III"/>
</dbReference>
<dbReference type="Pfam" id="PF02879">
    <property type="entry name" value="PGM_PMM_II"/>
    <property type="match status" value="1"/>
</dbReference>
<dbReference type="AlphaFoldDB" id="A0A1V0HKR7"/>
<dbReference type="InterPro" id="IPR005845">
    <property type="entry name" value="A-D-PHexomutase_a/b/a-II"/>
</dbReference>
<keyword evidence="5" id="KW-0460">Magnesium</keyword>
<dbReference type="EMBL" id="CP012839">
    <property type="protein sequence ID" value="ARC53332.1"/>
    <property type="molecule type" value="Genomic_DNA"/>
</dbReference>
<dbReference type="GO" id="GO:0046872">
    <property type="term" value="F:metal ion binding"/>
    <property type="evidence" value="ECO:0007669"/>
    <property type="project" value="UniProtKB-KW"/>
</dbReference>
<dbReference type="SUPFAM" id="SSF53738">
    <property type="entry name" value="Phosphoglucomutase, first 3 domains"/>
    <property type="match status" value="3"/>
</dbReference>
<evidence type="ECO:0000259" key="9">
    <source>
        <dbReference type="Pfam" id="PF02879"/>
    </source>
</evidence>
<evidence type="ECO:0000256" key="1">
    <source>
        <dbReference type="ARBA" id="ARBA00001946"/>
    </source>
</evidence>
<evidence type="ECO:0000256" key="2">
    <source>
        <dbReference type="ARBA" id="ARBA00010231"/>
    </source>
</evidence>
<dbReference type="InterPro" id="IPR005841">
    <property type="entry name" value="Alpha-D-phosphohexomutase_SF"/>
</dbReference>
<keyword evidence="6" id="KW-0413">Isomerase</keyword>
<dbReference type="KEGG" id="rped:AOQ87_01420"/>
<dbReference type="GO" id="GO:0005975">
    <property type="term" value="P:carbohydrate metabolic process"/>
    <property type="evidence" value="ECO:0007669"/>
    <property type="project" value="InterPro"/>
</dbReference>
<dbReference type="Gene3D" id="3.40.120.10">
    <property type="entry name" value="Alpha-D-Glucose-1,6-Bisphosphate, subunit A, domain 3"/>
    <property type="match status" value="3"/>
</dbReference>
<evidence type="ECO:0000313" key="12">
    <source>
        <dbReference type="Proteomes" id="UP000242793"/>
    </source>
</evidence>
<organism evidence="11 12">
    <name type="scientific">Candidatus Riesia pediculischaeffi</name>
    <dbReference type="NCBI Taxonomy" id="428411"/>
    <lineage>
        <taxon>Bacteria</taxon>
        <taxon>Pseudomonadati</taxon>
        <taxon>Pseudomonadota</taxon>
        <taxon>Gammaproteobacteria</taxon>
        <taxon>Enterobacterales</taxon>
        <taxon>Enterobacteriaceae</taxon>
        <taxon>Candidatus Riesia</taxon>
    </lineage>
</organism>
<dbReference type="Pfam" id="PF02880">
    <property type="entry name" value="PGM_PMM_III"/>
    <property type="match status" value="1"/>
</dbReference>
<evidence type="ECO:0000256" key="5">
    <source>
        <dbReference type="ARBA" id="ARBA00022842"/>
    </source>
</evidence>
<feature type="domain" description="Alpha-D-phosphohexomutase alpha/beta/alpha" evidence="8">
    <location>
        <begin position="5"/>
        <end position="99"/>
    </location>
</feature>
<evidence type="ECO:0008006" key="13">
    <source>
        <dbReference type="Google" id="ProtNLM"/>
    </source>
</evidence>
<evidence type="ECO:0000256" key="4">
    <source>
        <dbReference type="ARBA" id="ARBA00022723"/>
    </source>
</evidence>
<dbReference type="STRING" id="428411.AOQ87_01420"/>
<dbReference type="InterPro" id="IPR005843">
    <property type="entry name" value="A-D-PHexomutase_C"/>
</dbReference>
<keyword evidence="12" id="KW-1185">Reference proteome</keyword>
<dbReference type="Gene3D" id="3.30.310.50">
    <property type="entry name" value="Alpha-D-phosphohexomutase, C-terminal domain"/>
    <property type="match status" value="1"/>
</dbReference>
<dbReference type="InterPro" id="IPR050060">
    <property type="entry name" value="Phosphoglucosamine_mutase"/>
</dbReference>
<accession>A0A1V0HKR7</accession>
<dbReference type="InterPro" id="IPR016055">
    <property type="entry name" value="A-D-PHexomutase_a/b/a-I/II/III"/>
</dbReference>
<dbReference type="PANTHER" id="PTHR42946:SF1">
    <property type="entry name" value="PHOSPHOGLUCOMUTASE (ALPHA-D-GLUCOSE-1,6-BISPHOSPHATE-DEPENDENT)"/>
    <property type="match status" value="1"/>
</dbReference>
<feature type="domain" description="Alpha-D-phosphohexomutase alpha/beta/alpha" evidence="10">
    <location>
        <begin position="223"/>
        <end position="331"/>
    </location>
</feature>
<dbReference type="InterPro" id="IPR005844">
    <property type="entry name" value="A-D-PHexomutase_a/b/a-I"/>
</dbReference>
<keyword evidence="4" id="KW-0479">Metal-binding</keyword>
<dbReference type="Pfam" id="PF02878">
    <property type="entry name" value="PGM_PMM_I"/>
    <property type="match status" value="1"/>
</dbReference>
<evidence type="ECO:0000256" key="6">
    <source>
        <dbReference type="ARBA" id="ARBA00023235"/>
    </source>
</evidence>
<dbReference type="Pfam" id="PF00408">
    <property type="entry name" value="PGM_PMM_IV"/>
    <property type="match status" value="1"/>
</dbReference>
<comment type="cofactor">
    <cofactor evidence="1">
        <name>Mg(2+)</name>
        <dbReference type="ChEBI" id="CHEBI:18420"/>
    </cofactor>
</comment>
<dbReference type="SUPFAM" id="SSF55957">
    <property type="entry name" value="Phosphoglucomutase, C-terminal domain"/>
    <property type="match status" value="1"/>
</dbReference>
<evidence type="ECO:0000313" key="11">
    <source>
        <dbReference type="EMBL" id="ARC53332.1"/>
    </source>
</evidence>
<dbReference type="GO" id="GO:0008966">
    <property type="term" value="F:phosphoglucosamine mutase activity"/>
    <property type="evidence" value="ECO:0007669"/>
    <property type="project" value="TreeGrafter"/>
</dbReference>
<protein>
    <recommendedName>
        <fullName evidence="13">Phosphoglucosamine mutase</fullName>
    </recommendedName>
</protein>